<gene>
    <name evidence="1" type="ORF">QAD02_012580</name>
</gene>
<evidence type="ECO:0000313" key="2">
    <source>
        <dbReference type="Proteomes" id="UP001239111"/>
    </source>
</evidence>
<dbReference type="Proteomes" id="UP001239111">
    <property type="component" value="Chromosome 2"/>
</dbReference>
<accession>A0ACC2P030</accession>
<sequence>MEFVHRSHKTLCGFSAFDSFPSPTSPTPTAAEIHCKVKDLRNRSTVEIQRPVIRRTESQRSKEILKPAIILDETNLLMVAQVAVAELLFLLPLFGTGSFEIYSSCHRANHLKAQIKLALALEINFLEENSTIKP</sequence>
<name>A0ACC2P030_9HYME</name>
<organism evidence="1 2">
    <name type="scientific">Eretmocerus hayati</name>
    <dbReference type="NCBI Taxonomy" id="131215"/>
    <lineage>
        <taxon>Eukaryota</taxon>
        <taxon>Metazoa</taxon>
        <taxon>Ecdysozoa</taxon>
        <taxon>Arthropoda</taxon>
        <taxon>Hexapoda</taxon>
        <taxon>Insecta</taxon>
        <taxon>Pterygota</taxon>
        <taxon>Neoptera</taxon>
        <taxon>Endopterygota</taxon>
        <taxon>Hymenoptera</taxon>
        <taxon>Apocrita</taxon>
        <taxon>Proctotrupomorpha</taxon>
        <taxon>Chalcidoidea</taxon>
        <taxon>Aphelinidae</taxon>
        <taxon>Aphelininae</taxon>
        <taxon>Eretmocerus</taxon>
    </lineage>
</organism>
<comment type="caution">
    <text evidence="1">The sequence shown here is derived from an EMBL/GenBank/DDBJ whole genome shotgun (WGS) entry which is preliminary data.</text>
</comment>
<protein>
    <submittedName>
        <fullName evidence="1">Uncharacterized protein</fullName>
    </submittedName>
</protein>
<keyword evidence="2" id="KW-1185">Reference proteome</keyword>
<proteinExistence type="predicted"/>
<reference evidence="1" key="1">
    <citation type="submission" date="2023-04" db="EMBL/GenBank/DDBJ databases">
        <title>A chromosome-level genome assembly of the parasitoid wasp Eretmocerus hayati.</title>
        <authorList>
            <person name="Zhong Y."/>
            <person name="Liu S."/>
            <person name="Liu Y."/>
        </authorList>
    </citation>
    <scope>NUCLEOTIDE SEQUENCE</scope>
    <source>
        <strain evidence="1">ZJU_SS_LIU_2023</strain>
    </source>
</reference>
<evidence type="ECO:0000313" key="1">
    <source>
        <dbReference type="EMBL" id="KAJ8676793.1"/>
    </source>
</evidence>
<dbReference type="EMBL" id="CM056742">
    <property type="protein sequence ID" value="KAJ8676793.1"/>
    <property type="molecule type" value="Genomic_DNA"/>
</dbReference>